<accession>A0A9D4AA43</accession>
<dbReference type="AlphaFoldDB" id="A0A9D4AA43"/>
<organism evidence="1 2">
    <name type="scientific">Gossypium stocksii</name>
    <dbReference type="NCBI Taxonomy" id="47602"/>
    <lineage>
        <taxon>Eukaryota</taxon>
        <taxon>Viridiplantae</taxon>
        <taxon>Streptophyta</taxon>
        <taxon>Embryophyta</taxon>
        <taxon>Tracheophyta</taxon>
        <taxon>Spermatophyta</taxon>
        <taxon>Magnoliopsida</taxon>
        <taxon>eudicotyledons</taxon>
        <taxon>Gunneridae</taxon>
        <taxon>Pentapetalae</taxon>
        <taxon>rosids</taxon>
        <taxon>malvids</taxon>
        <taxon>Malvales</taxon>
        <taxon>Malvaceae</taxon>
        <taxon>Malvoideae</taxon>
        <taxon>Gossypium</taxon>
    </lineage>
</organism>
<dbReference type="Proteomes" id="UP000828251">
    <property type="component" value="Unassembled WGS sequence"/>
</dbReference>
<name>A0A9D4AA43_9ROSI</name>
<sequence>MNNLVTSWIINAISKDITASLLYHTEIWKDLECNNSFFRCFKTLFSDDRI</sequence>
<keyword evidence="2" id="KW-1185">Reference proteome</keyword>
<evidence type="ECO:0000313" key="1">
    <source>
        <dbReference type="EMBL" id="KAH1098269.1"/>
    </source>
</evidence>
<reference evidence="1 2" key="1">
    <citation type="journal article" date="2021" name="Plant Biotechnol. J.">
        <title>Multi-omics assisted identification of the key and species-specific regulatory components of drought-tolerant mechanisms in Gossypium stocksii.</title>
        <authorList>
            <person name="Yu D."/>
            <person name="Ke L."/>
            <person name="Zhang D."/>
            <person name="Wu Y."/>
            <person name="Sun Y."/>
            <person name="Mei J."/>
            <person name="Sun J."/>
            <person name="Sun Y."/>
        </authorList>
    </citation>
    <scope>NUCLEOTIDE SEQUENCE [LARGE SCALE GENOMIC DNA]</scope>
    <source>
        <strain evidence="2">cv. E1</strain>
        <tissue evidence="1">Leaf</tissue>
    </source>
</reference>
<comment type="caution">
    <text evidence="1">The sequence shown here is derived from an EMBL/GenBank/DDBJ whole genome shotgun (WGS) entry which is preliminary data.</text>
</comment>
<dbReference type="EMBL" id="JAIQCV010000005">
    <property type="protein sequence ID" value="KAH1098269.1"/>
    <property type="molecule type" value="Genomic_DNA"/>
</dbReference>
<protein>
    <submittedName>
        <fullName evidence="1">Uncharacterized protein</fullName>
    </submittedName>
</protein>
<proteinExistence type="predicted"/>
<feature type="non-terminal residue" evidence="1">
    <location>
        <position position="50"/>
    </location>
</feature>
<dbReference type="OrthoDB" id="5544992at2759"/>
<evidence type="ECO:0000313" key="2">
    <source>
        <dbReference type="Proteomes" id="UP000828251"/>
    </source>
</evidence>
<gene>
    <name evidence="1" type="ORF">J1N35_015190</name>
</gene>